<protein>
    <submittedName>
        <fullName evidence="2">Uncharacterized protein</fullName>
    </submittedName>
</protein>
<dbReference type="RefSeq" id="WP_188678666.1">
    <property type="nucleotide sequence ID" value="NZ_BMKA01000009.1"/>
</dbReference>
<feature type="transmembrane region" description="Helical" evidence="1">
    <location>
        <begin position="62"/>
        <end position="85"/>
    </location>
</feature>
<organism evidence="2 3">
    <name type="scientific">Neptunicoccus cionae</name>
    <dbReference type="NCBI Taxonomy" id="2035344"/>
    <lineage>
        <taxon>Bacteria</taxon>
        <taxon>Pseudomonadati</taxon>
        <taxon>Pseudomonadota</taxon>
        <taxon>Alphaproteobacteria</taxon>
        <taxon>Rhodobacterales</taxon>
        <taxon>Paracoccaceae</taxon>
        <taxon>Neptunicoccus</taxon>
    </lineage>
</organism>
<keyword evidence="1" id="KW-0472">Membrane</keyword>
<name>A0A916VTK0_9RHOB</name>
<dbReference type="EMBL" id="BMKA01000009">
    <property type="protein sequence ID" value="GGA32106.1"/>
    <property type="molecule type" value="Genomic_DNA"/>
</dbReference>
<dbReference type="AlphaFoldDB" id="A0A916VTK0"/>
<accession>A0A916VTK0</accession>
<reference evidence="2" key="1">
    <citation type="journal article" date="2014" name="Int. J. Syst. Evol. Microbiol.">
        <title>Complete genome sequence of Corynebacterium casei LMG S-19264T (=DSM 44701T), isolated from a smear-ripened cheese.</title>
        <authorList>
            <consortium name="US DOE Joint Genome Institute (JGI-PGF)"/>
            <person name="Walter F."/>
            <person name="Albersmeier A."/>
            <person name="Kalinowski J."/>
            <person name="Ruckert C."/>
        </authorList>
    </citation>
    <scope>NUCLEOTIDE SEQUENCE</scope>
    <source>
        <strain evidence="2">CGMCC 1.15880</strain>
    </source>
</reference>
<evidence type="ECO:0000313" key="3">
    <source>
        <dbReference type="Proteomes" id="UP000628017"/>
    </source>
</evidence>
<feature type="transmembrane region" description="Helical" evidence="1">
    <location>
        <begin position="20"/>
        <end position="42"/>
    </location>
</feature>
<evidence type="ECO:0000256" key="1">
    <source>
        <dbReference type="SAM" id="Phobius"/>
    </source>
</evidence>
<keyword evidence="1" id="KW-0812">Transmembrane</keyword>
<gene>
    <name evidence="2" type="ORF">GCM10011498_36620</name>
</gene>
<reference evidence="2" key="2">
    <citation type="submission" date="2020-09" db="EMBL/GenBank/DDBJ databases">
        <authorList>
            <person name="Sun Q."/>
            <person name="Zhou Y."/>
        </authorList>
    </citation>
    <scope>NUCLEOTIDE SEQUENCE</scope>
    <source>
        <strain evidence="2">CGMCC 1.15880</strain>
    </source>
</reference>
<comment type="caution">
    <text evidence="2">The sequence shown here is derived from an EMBL/GenBank/DDBJ whole genome shotgun (WGS) entry which is preliminary data.</text>
</comment>
<sequence>MTIATTPQIPVKALGWSLGAFFAITFAICVAFGLIFTGATMFKAWLPLFPWVTWISWSSFGLGLIEAFAYGWFVALIFGPLFNYFSARQRR</sequence>
<keyword evidence="1" id="KW-1133">Transmembrane helix</keyword>
<keyword evidence="3" id="KW-1185">Reference proteome</keyword>
<proteinExistence type="predicted"/>
<dbReference type="Proteomes" id="UP000628017">
    <property type="component" value="Unassembled WGS sequence"/>
</dbReference>
<evidence type="ECO:0000313" key="2">
    <source>
        <dbReference type="EMBL" id="GGA32106.1"/>
    </source>
</evidence>